<dbReference type="EMBL" id="UINC01047900">
    <property type="protein sequence ID" value="SVB57761.1"/>
    <property type="molecule type" value="Genomic_DNA"/>
</dbReference>
<name>A0A382F6M2_9ZZZZ</name>
<dbReference type="AlphaFoldDB" id="A0A382F6M2"/>
<protein>
    <submittedName>
        <fullName evidence="2">Uncharacterized protein</fullName>
    </submittedName>
</protein>
<organism evidence="2">
    <name type="scientific">marine metagenome</name>
    <dbReference type="NCBI Taxonomy" id="408172"/>
    <lineage>
        <taxon>unclassified sequences</taxon>
        <taxon>metagenomes</taxon>
        <taxon>ecological metagenomes</taxon>
    </lineage>
</organism>
<dbReference type="PROSITE" id="PS51257">
    <property type="entry name" value="PROKAR_LIPOPROTEIN"/>
    <property type="match status" value="1"/>
</dbReference>
<sequence>MFLTRAASGALAAVVILTIGCGQSSDSGESSANSADVEALRKENGSLKKQLADTRSRIDSLTAQ</sequence>
<proteinExistence type="predicted"/>
<feature type="non-terminal residue" evidence="2">
    <location>
        <position position="64"/>
    </location>
</feature>
<gene>
    <name evidence="2" type="ORF">METZ01_LOCUS210615</name>
</gene>
<reference evidence="2" key="1">
    <citation type="submission" date="2018-05" db="EMBL/GenBank/DDBJ databases">
        <authorList>
            <person name="Lanie J.A."/>
            <person name="Ng W.-L."/>
            <person name="Kazmierczak K.M."/>
            <person name="Andrzejewski T.M."/>
            <person name="Davidsen T.M."/>
            <person name="Wayne K.J."/>
            <person name="Tettelin H."/>
            <person name="Glass J.I."/>
            <person name="Rusch D."/>
            <person name="Podicherti R."/>
            <person name="Tsui H.-C.T."/>
            <person name="Winkler M.E."/>
        </authorList>
    </citation>
    <scope>NUCLEOTIDE SEQUENCE</scope>
</reference>
<accession>A0A382F6M2</accession>
<evidence type="ECO:0000313" key="2">
    <source>
        <dbReference type="EMBL" id="SVB57761.1"/>
    </source>
</evidence>
<keyword evidence="1" id="KW-0175">Coiled coil</keyword>
<evidence type="ECO:0000256" key="1">
    <source>
        <dbReference type="SAM" id="Coils"/>
    </source>
</evidence>
<feature type="coiled-coil region" evidence="1">
    <location>
        <begin position="37"/>
        <end position="64"/>
    </location>
</feature>